<protein>
    <submittedName>
        <fullName evidence="2">Uncharacterized protein</fullName>
    </submittedName>
</protein>
<evidence type="ECO:0000256" key="1">
    <source>
        <dbReference type="SAM" id="MobiDB-lite"/>
    </source>
</evidence>
<proteinExistence type="predicted"/>
<accession>A0A5N6PRZ1</accession>
<sequence length="117" mass="13094">MESWKTFCKKCHVALRDKNLEDLSRYARSLVNNAGQQVVALRDKFPESPPPNTTPTADHPPSPSPNIIITFTTLTPATPSLPPPVTTTDHKFRVGATRHTNFHHFSFLSRTSQSSLR</sequence>
<reference evidence="2 3" key="1">
    <citation type="submission" date="2019-05" db="EMBL/GenBank/DDBJ databases">
        <title>Mikania micrantha, genome provides insights into the molecular mechanism of rapid growth.</title>
        <authorList>
            <person name="Liu B."/>
        </authorList>
    </citation>
    <scope>NUCLEOTIDE SEQUENCE [LARGE SCALE GENOMIC DNA]</scope>
    <source>
        <strain evidence="2">NLD-2019</strain>
        <tissue evidence="2">Leaf</tissue>
    </source>
</reference>
<dbReference type="Proteomes" id="UP000326396">
    <property type="component" value="Linkage Group LG11"/>
</dbReference>
<evidence type="ECO:0000313" key="2">
    <source>
        <dbReference type="EMBL" id="KAD6796441.1"/>
    </source>
</evidence>
<dbReference type="EMBL" id="SZYD01000003">
    <property type="protein sequence ID" value="KAD6796441.1"/>
    <property type="molecule type" value="Genomic_DNA"/>
</dbReference>
<feature type="compositionally biased region" description="Pro residues" evidence="1">
    <location>
        <begin position="47"/>
        <end position="64"/>
    </location>
</feature>
<feature type="region of interest" description="Disordered" evidence="1">
    <location>
        <begin position="41"/>
        <end position="66"/>
    </location>
</feature>
<comment type="caution">
    <text evidence="2">The sequence shown here is derived from an EMBL/GenBank/DDBJ whole genome shotgun (WGS) entry which is preliminary data.</text>
</comment>
<evidence type="ECO:0000313" key="3">
    <source>
        <dbReference type="Proteomes" id="UP000326396"/>
    </source>
</evidence>
<name>A0A5N6PRZ1_9ASTR</name>
<dbReference type="AlphaFoldDB" id="A0A5N6PRZ1"/>
<keyword evidence="3" id="KW-1185">Reference proteome</keyword>
<gene>
    <name evidence="2" type="ORF">E3N88_07337</name>
</gene>
<organism evidence="2 3">
    <name type="scientific">Mikania micrantha</name>
    <name type="common">bitter vine</name>
    <dbReference type="NCBI Taxonomy" id="192012"/>
    <lineage>
        <taxon>Eukaryota</taxon>
        <taxon>Viridiplantae</taxon>
        <taxon>Streptophyta</taxon>
        <taxon>Embryophyta</taxon>
        <taxon>Tracheophyta</taxon>
        <taxon>Spermatophyta</taxon>
        <taxon>Magnoliopsida</taxon>
        <taxon>eudicotyledons</taxon>
        <taxon>Gunneridae</taxon>
        <taxon>Pentapetalae</taxon>
        <taxon>asterids</taxon>
        <taxon>campanulids</taxon>
        <taxon>Asterales</taxon>
        <taxon>Asteraceae</taxon>
        <taxon>Asteroideae</taxon>
        <taxon>Heliantheae alliance</taxon>
        <taxon>Eupatorieae</taxon>
        <taxon>Mikania</taxon>
    </lineage>
</organism>